<dbReference type="EMBL" id="CP037452">
    <property type="protein sequence ID" value="QDV51722.1"/>
    <property type="molecule type" value="Genomic_DNA"/>
</dbReference>
<sequence length="33" mass="3672">MISGLSSLGVLYQEKSVKWKEKKCEDSSVELGI</sequence>
<name>A0A518IF52_9PLAN</name>
<proteinExistence type="predicted"/>
<dbReference type="Proteomes" id="UP000318313">
    <property type="component" value="Chromosome"/>
</dbReference>
<gene>
    <name evidence="1" type="ORF">Enr17x_37800</name>
</gene>
<evidence type="ECO:0000313" key="2">
    <source>
        <dbReference type="Proteomes" id="UP000318313"/>
    </source>
</evidence>
<organism evidence="1 2">
    <name type="scientific">Gimesia fumaroli</name>
    <dbReference type="NCBI Taxonomy" id="2527976"/>
    <lineage>
        <taxon>Bacteria</taxon>
        <taxon>Pseudomonadati</taxon>
        <taxon>Planctomycetota</taxon>
        <taxon>Planctomycetia</taxon>
        <taxon>Planctomycetales</taxon>
        <taxon>Planctomycetaceae</taxon>
        <taxon>Gimesia</taxon>
    </lineage>
</organism>
<accession>A0A518IF52</accession>
<reference evidence="1 2" key="1">
    <citation type="submission" date="2019-03" db="EMBL/GenBank/DDBJ databases">
        <title>Deep-cultivation of Planctomycetes and their phenomic and genomic characterization uncovers novel biology.</title>
        <authorList>
            <person name="Wiegand S."/>
            <person name="Jogler M."/>
            <person name="Boedeker C."/>
            <person name="Pinto D."/>
            <person name="Vollmers J."/>
            <person name="Rivas-Marin E."/>
            <person name="Kohn T."/>
            <person name="Peeters S.H."/>
            <person name="Heuer A."/>
            <person name="Rast P."/>
            <person name="Oberbeckmann S."/>
            <person name="Bunk B."/>
            <person name="Jeske O."/>
            <person name="Meyerdierks A."/>
            <person name="Storesund J.E."/>
            <person name="Kallscheuer N."/>
            <person name="Luecker S."/>
            <person name="Lage O.M."/>
            <person name="Pohl T."/>
            <person name="Merkel B.J."/>
            <person name="Hornburger P."/>
            <person name="Mueller R.-W."/>
            <person name="Bruemmer F."/>
            <person name="Labrenz M."/>
            <person name="Spormann A.M."/>
            <person name="Op den Camp H."/>
            <person name="Overmann J."/>
            <person name="Amann R."/>
            <person name="Jetten M.S.M."/>
            <person name="Mascher T."/>
            <person name="Medema M.H."/>
            <person name="Devos D.P."/>
            <person name="Kaster A.-K."/>
            <person name="Ovreas L."/>
            <person name="Rohde M."/>
            <person name="Galperin M.Y."/>
            <person name="Jogler C."/>
        </authorList>
    </citation>
    <scope>NUCLEOTIDE SEQUENCE [LARGE SCALE GENOMIC DNA]</scope>
    <source>
        <strain evidence="1 2">Enr17</strain>
    </source>
</reference>
<protein>
    <submittedName>
        <fullName evidence="1">Uncharacterized protein</fullName>
    </submittedName>
</protein>
<dbReference type="KEGG" id="gfm:Enr17x_37800"/>
<evidence type="ECO:0000313" key="1">
    <source>
        <dbReference type="EMBL" id="QDV51722.1"/>
    </source>
</evidence>
<keyword evidence="2" id="KW-1185">Reference proteome</keyword>
<dbReference type="AlphaFoldDB" id="A0A518IF52"/>